<sequence length="531" mass="60877">MPRSTHHFRRRLRLQLCVVVATLVSAALFAVDVSSPYRKDSTVPVHSEIDRILAAHWERLGLARPCEASDAVFVRRATLDLCGRLPTNDEARDYVAKQDPDKRRQLIERLVNSEGFIEYWSLHFCDLLRVKSEFPINLWPNAVYGYQRRVQHFLRENEPYDHFVKSLLLATGSNFRVPEVNFYRATANRRAAGLARAAALTFMGARSDQWPEIEQQRLAAFFDCVACKSTKEWKEEIVYLKERDTELVLTRPDGKVVRVPPGADPRQVFYDYLREDGNPYFARALANRVWYWLLGRGIVHEADDLRADNPPLIPELLDALAAALVTSGYDLRYLCRLVASSAAYCSASCPPPEYAQPDLAREHFAVFALRRLPAEVLDDVICDLTGVSSSYSSVIPEPFTYVPPEARTIALADGSISSSFLILFGRPARDDGVLAERNNGINGKQRLYLFNSGDLYRKLGRIGQRDDFKGRPFLQNIPALYWLFYSRPPTRDEYQLLRDEWSLQPGGKARWRFQQDLAWVFINTSEFLYQH</sequence>
<dbReference type="Pfam" id="PF07583">
    <property type="entry name" value="PSCyt2"/>
    <property type="match status" value="1"/>
</dbReference>
<dbReference type="PANTHER" id="PTHR35889">
    <property type="entry name" value="CYCLOINULO-OLIGOSACCHARIDE FRUCTANOTRANSFERASE-RELATED"/>
    <property type="match status" value="1"/>
</dbReference>
<feature type="domain" description="DUF1549" evidence="1">
    <location>
        <begin position="48"/>
        <end position="228"/>
    </location>
</feature>
<evidence type="ECO:0000313" key="3">
    <source>
        <dbReference type="EMBL" id="MDQ0289642.1"/>
    </source>
</evidence>
<dbReference type="InterPro" id="IPR011444">
    <property type="entry name" value="DUF1549"/>
</dbReference>
<keyword evidence="4" id="KW-1185">Reference proteome</keyword>
<dbReference type="Pfam" id="PF07587">
    <property type="entry name" value="PSD1"/>
    <property type="match status" value="1"/>
</dbReference>
<evidence type="ECO:0000259" key="1">
    <source>
        <dbReference type="Pfam" id="PF07583"/>
    </source>
</evidence>
<dbReference type="InterPro" id="IPR022655">
    <property type="entry name" value="DUF1553"/>
</dbReference>
<proteinExistence type="predicted"/>
<protein>
    <recommendedName>
        <fullName evidence="5">DUF1549 domain-containing protein</fullName>
    </recommendedName>
</protein>
<accession>A0AAE3VFK1</accession>
<gene>
    <name evidence="3" type="ORF">J3R75_001749</name>
</gene>
<dbReference type="EMBL" id="JAUSVL010000001">
    <property type="protein sequence ID" value="MDQ0289642.1"/>
    <property type="molecule type" value="Genomic_DNA"/>
</dbReference>
<dbReference type="Proteomes" id="UP001238163">
    <property type="component" value="Unassembled WGS sequence"/>
</dbReference>
<feature type="domain" description="DUF1553" evidence="2">
    <location>
        <begin position="266"/>
        <end position="498"/>
    </location>
</feature>
<dbReference type="RefSeq" id="WP_307261098.1">
    <property type="nucleotide sequence ID" value="NZ_JAUSVL010000001.1"/>
</dbReference>
<organism evidence="3 4">
    <name type="scientific">Oligosphaera ethanolica</name>
    <dbReference type="NCBI Taxonomy" id="760260"/>
    <lineage>
        <taxon>Bacteria</taxon>
        <taxon>Pseudomonadati</taxon>
        <taxon>Lentisphaerota</taxon>
        <taxon>Oligosphaeria</taxon>
        <taxon>Oligosphaerales</taxon>
        <taxon>Oligosphaeraceae</taxon>
        <taxon>Oligosphaera</taxon>
    </lineage>
</organism>
<evidence type="ECO:0000259" key="2">
    <source>
        <dbReference type="Pfam" id="PF07587"/>
    </source>
</evidence>
<evidence type="ECO:0008006" key="5">
    <source>
        <dbReference type="Google" id="ProtNLM"/>
    </source>
</evidence>
<reference evidence="3" key="1">
    <citation type="submission" date="2023-07" db="EMBL/GenBank/DDBJ databases">
        <title>Genomic Encyclopedia of Type Strains, Phase IV (KMG-IV): sequencing the most valuable type-strain genomes for metagenomic binning, comparative biology and taxonomic classification.</title>
        <authorList>
            <person name="Goeker M."/>
        </authorList>
    </citation>
    <scope>NUCLEOTIDE SEQUENCE</scope>
    <source>
        <strain evidence="3">DSM 24202</strain>
    </source>
</reference>
<comment type="caution">
    <text evidence="3">The sequence shown here is derived from an EMBL/GenBank/DDBJ whole genome shotgun (WGS) entry which is preliminary data.</text>
</comment>
<name>A0AAE3VFK1_9BACT</name>
<dbReference type="PANTHER" id="PTHR35889:SF3">
    <property type="entry name" value="F-BOX DOMAIN-CONTAINING PROTEIN"/>
    <property type="match status" value="1"/>
</dbReference>
<dbReference type="AlphaFoldDB" id="A0AAE3VFK1"/>
<evidence type="ECO:0000313" key="4">
    <source>
        <dbReference type="Proteomes" id="UP001238163"/>
    </source>
</evidence>